<protein>
    <submittedName>
        <fullName evidence="3">SRPBCC domain-containing protein</fullName>
    </submittedName>
</protein>
<sequence length="170" mass="19972">MSQLEWSSFEKKIYLKYPLEKLYWLWSTKAGITSWFLSDAKFFNSLGEERSTEEFIKTGDTYSWFWHNWDGQEDGKVLQANGKDFLQFEFGGSLLDIHFKEQNGIVILNLKQHQIPTDEDSKLKIHFGCSNGWTFWLTNLKAFVEHGILLNETEIDLRGHELSGYVFVNM</sequence>
<keyword evidence="4" id="KW-1185">Reference proteome</keyword>
<evidence type="ECO:0000259" key="2">
    <source>
        <dbReference type="Pfam" id="PF08327"/>
    </source>
</evidence>
<evidence type="ECO:0000313" key="4">
    <source>
        <dbReference type="Proteomes" id="UP001259492"/>
    </source>
</evidence>
<dbReference type="RefSeq" id="WP_311426052.1">
    <property type="nucleotide sequence ID" value="NZ_JAVRIA010000001.1"/>
</dbReference>
<evidence type="ECO:0000313" key="3">
    <source>
        <dbReference type="EMBL" id="MDT0557281.1"/>
    </source>
</evidence>
<evidence type="ECO:0000256" key="1">
    <source>
        <dbReference type="ARBA" id="ARBA00006817"/>
    </source>
</evidence>
<reference evidence="3 4" key="1">
    <citation type="submission" date="2023-09" db="EMBL/GenBank/DDBJ databases">
        <authorList>
            <person name="Rey-Velasco X."/>
        </authorList>
    </citation>
    <scope>NUCLEOTIDE SEQUENCE [LARGE SCALE GENOMIC DNA]</scope>
    <source>
        <strain evidence="3 4">W332</strain>
    </source>
</reference>
<proteinExistence type="inferred from homology"/>
<dbReference type="InterPro" id="IPR023393">
    <property type="entry name" value="START-like_dom_sf"/>
</dbReference>
<comment type="caution">
    <text evidence="3">The sequence shown here is derived from an EMBL/GenBank/DDBJ whole genome shotgun (WGS) entry which is preliminary data.</text>
</comment>
<feature type="domain" description="Activator of Hsp90 ATPase homologue 1/2-like C-terminal" evidence="2">
    <location>
        <begin position="16"/>
        <end position="145"/>
    </location>
</feature>
<comment type="similarity">
    <text evidence="1">Belongs to the AHA1 family.</text>
</comment>
<dbReference type="Pfam" id="PF08327">
    <property type="entry name" value="AHSA1"/>
    <property type="match status" value="1"/>
</dbReference>
<dbReference type="CDD" id="cd07814">
    <property type="entry name" value="SRPBCC_CalC_Aha1-like"/>
    <property type="match status" value="1"/>
</dbReference>
<dbReference type="InterPro" id="IPR013538">
    <property type="entry name" value="ASHA1/2-like_C"/>
</dbReference>
<organism evidence="3 4">
    <name type="scientific">Microcosmobacter mediterraneus</name>
    <dbReference type="NCBI Taxonomy" id="3075607"/>
    <lineage>
        <taxon>Bacteria</taxon>
        <taxon>Pseudomonadati</taxon>
        <taxon>Bacteroidota</taxon>
        <taxon>Flavobacteriia</taxon>
        <taxon>Flavobacteriales</taxon>
        <taxon>Flavobacteriaceae</taxon>
        <taxon>Microcosmobacter</taxon>
    </lineage>
</organism>
<dbReference type="SUPFAM" id="SSF55961">
    <property type="entry name" value="Bet v1-like"/>
    <property type="match status" value="1"/>
</dbReference>
<name>A0ABU2YGK4_9FLAO</name>
<dbReference type="Proteomes" id="UP001259492">
    <property type="component" value="Unassembled WGS sequence"/>
</dbReference>
<dbReference type="EMBL" id="JAVRIA010000001">
    <property type="protein sequence ID" value="MDT0557281.1"/>
    <property type="molecule type" value="Genomic_DNA"/>
</dbReference>
<gene>
    <name evidence="3" type="ORF">RM697_01395</name>
</gene>
<accession>A0ABU2YGK4</accession>
<dbReference type="Gene3D" id="3.30.530.20">
    <property type="match status" value="1"/>
</dbReference>